<dbReference type="SUPFAM" id="SSF52402">
    <property type="entry name" value="Adenine nucleotide alpha hydrolases-like"/>
    <property type="match status" value="1"/>
</dbReference>
<evidence type="ECO:0000259" key="1">
    <source>
        <dbReference type="Pfam" id="PF01902"/>
    </source>
</evidence>
<dbReference type="InterPro" id="IPR014729">
    <property type="entry name" value="Rossmann-like_a/b/a_fold"/>
</dbReference>
<feature type="domain" description="Diphthamide synthase" evidence="1">
    <location>
        <begin position="4"/>
        <end position="202"/>
    </location>
</feature>
<comment type="caution">
    <text evidence="2">The sequence shown here is derived from an EMBL/GenBank/DDBJ whole genome shotgun (WGS) entry which is preliminary data.</text>
</comment>
<dbReference type="InterPro" id="IPR002761">
    <property type="entry name" value="Diphthami_syn_dom"/>
</dbReference>
<dbReference type="AlphaFoldDB" id="A0A2M9CSV3"/>
<name>A0A2M9CSV3_9BACT</name>
<evidence type="ECO:0000313" key="3">
    <source>
        <dbReference type="Proteomes" id="UP000230000"/>
    </source>
</evidence>
<dbReference type="NCBIfam" id="TIGR00290">
    <property type="entry name" value="MJ0570_dom"/>
    <property type="match status" value="1"/>
</dbReference>
<accession>A0A2M9CSV3</accession>
<proteinExistence type="predicted"/>
<dbReference type="Gene3D" id="3.90.1490.10">
    <property type="entry name" value="putative n-type atp pyrophosphatase, domain 2"/>
    <property type="match status" value="1"/>
</dbReference>
<protein>
    <submittedName>
        <fullName evidence="2">Uncharacterized protein (TIGR00290 family)</fullName>
    </submittedName>
</protein>
<dbReference type="InterPro" id="IPR030662">
    <property type="entry name" value="DPH6/MJ0570"/>
</dbReference>
<evidence type="ECO:0000313" key="2">
    <source>
        <dbReference type="EMBL" id="PJJ75010.1"/>
    </source>
</evidence>
<dbReference type="RefSeq" id="WP_100313674.1">
    <property type="nucleotide sequence ID" value="NZ_PGFG01000001.1"/>
</dbReference>
<reference evidence="2 3" key="1">
    <citation type="submission" date="2017-11" db="EMBL/GenBank/DDBJ databases">
        <title>Genomic Encyclopedia of Archaeal and Bacterial Type Strains, Phase II (KMG-II): From Individual Species to Whole Genera.</title>
        <authorList>
            <person name="Goeker M."/>
        </authorList>
    </citation>
    <scope>NUCLEOTIDE SEQUENCE [LARGE SCALE GENOMIC DNA]</scope>
    <source>
        <strain evidence="2 3">DSM 27268</strain>
    </source>
</reference>
<dbReference type="PIRSF" id="PIRSF039123">
    <property type="entry name" value="Diphthamide_synthase"/>
    <property type="match status" value="1"/>
</dbReference>
<dbReference type="OrthoDB" id="3572539at2"/>
<dbReference type="Proteomes" id="UP000230000">
    <property type="component" value="Unassembled WGS sequence"/>
</dbReference>
<sequence>MEKAFINWSGGKDATMAYFLLSQSARYQIRYLLTTFNEAYRRVSMHGVRESLLELQVRALGLPLKKIWLPEQASMEIYNQQMSHALKSLAEEGIHTAVFGDIFLEDLRQYREKQLAQAGMQAVFPLWQMDSRQLIEQFLEAGFRAIVVCVNAQKLDISFCGRLIDETFLQDLPPDVDPCGENGEYHSFVFDGPLFRFPVLFQKGEVVEKHFSPSTDASSEWDTRYWYCDLIPENENGA</sequence>
<gene>
    <name evidence="2" type="ORF">BXY57_0578</name>
</gene>
<dbReference type="EMBL" id="PGFG01000001">
    <property type="protein sequence ID" value="PJJ75010.1"/>
    <property type="molecule type" value="Genomic_DNA"/>
</dbReference>
<dbReference type="Pfam" id="PF01902">
    <property type="entry name" value="Diphthami_syn_2"/>
    <property type="match status" value="1"/>
</dbReference>
<dbReference type="Gene3D" id="3.40.50.620">
    <property type="entry name" value="HUPs"/>
    <property type="match status" value="1"/>
</dbReference>
<dbReference type="CDD" id="cd01994">
    <property type="entry name" value="AANH_PF0828-like"/>
    <property type="match status" value="1"/>
</dbReference>
<organism evidence="2 3">
    <name type="scientific">Thermoflavifilum aggregans</name>
    <dbReference type="NCBI Taxonomy" id="454188"/>
    <lineage>
        <taxon>Bacteria</taxon>
        <taxon>Pseudomonadati</taxon>
        <taxon>Bacteroidota</taxon>
        <taxon>Chitinophagia</taxon>
        <taxon>Chitinophagales</taxon>
        <taxon>Chitinophagaceae</taxon>
        <taxon>Thermoflavifilum</taxon>
    </lineage>
</organism>
<keyword evidence="3" id="KW-1185">Reference proteome</keyword>